<dbReference type="EMBL" id="QWEZ01000001">
    <property type="protein sequence ID" value="RRJ84824.1"/>
    <property type="molecule type" value="Genomic_DNA"/>
</dbReference>
<protein>
    <submittedName>
        <fullName evidence="2">Uncharacterized protein</fullName>
    </submittedName>
</protein>
<proteinExistence type="predicted"/>
<keyword evidence="1" id="KW-1133">Transmembrane helix</keyword>
<accession>A0A3P3VQU1</accession>
<dbReference type="Proteomes" id="UP000280792">
    <property type="component" value="Unassembled WGS sequence"/>
</dbReference>
<reference evidence="2 3" key="1">
    <citation type="submission" date="2018-08" db="EMBL/GenBank/DDBJ databases">
        <authorList>
            <person name="Khan S.A."/>
        </authorList>
    </citation>
    <scope>NUCLEOTIDE SEQUENCE [LARGE SCALE GENOMIC DNA]</scope>
    <source>
        <strain evidence="2 3">GTF-13</strain>
    </source>
</reference>
<dbReference type="RefSeq" id="WP_125015254.1">
    <property type="nucleotide sequence ID" value="NZ_QWEZ01000001.1"/>
</dbReference>
<feature type="transmembrane region" description="Helical" evidence="1">
    <location>
        <begin position="91"/>
        <end position="112"/>
    </location>
</feature>
<feature type="transmembrane region" description="Helical" evidence="1">
    <location>
        <begin position="28"/>
        <end position="49"/>
    </location>
</feature>
<organism evidence="2 3">
    <name type="scientific">Aestuariirhabdus litorea</name>
    <dbReference type="NCBI Taxonomy" id="2528527"/>
    <lineage>
        <taxon>Bacteria</taxon>
        <taxon>Pseudomonadati</taxon>
        <taxon>Pseudomonadota</taxon>
        <taxon>Gammaproteobacteria</taxon>
        <taxon>Oceanospirillales</taxon>
        <taxon>Aestuariirhabdaceae</taxon>
        <taxon>Aestuariirhabdus</taxon>
    </lineage>
</organism>
<sequence>MIPWTLSLSGYGLLLFCLLPRSLSSHRLLSVVGIVLILLLPLPLMEGVALIDLLRGGLGDFSILTLGLLTMSALERAALIKSPVNEAQWRMLSLLTLLVAIPFYTFSLGVGLTDPYRWGFSSALVLPLGALTLAMVYLRCWWAVALFCLALLLWILEWGLESRNLWDYLLDPMLVFYAAAQVLRDAVKSLGRKAADTP</sequence>
<reference evidence="2 3" key="2">
    <citation type="submission" date="2018-12" db="EMBL/GenBank/DDBJ databases">
        <title>Simiduia agarivorans gen. nov., sp. nov., a marine, agarolytic bacterium isolated from shallow coastal water from Keelung, Taiwan.</title>
        <authorList>
            <person name="Shieh W.Y."/>
        </authorList>
    </citation>
    <scope>NUCLEOTIDE SEQUENCE [LARGE SCALE GENOMIC DNA]</scope>
    <source>
        <strain evidence="2 3">GTF-13</strain>
    </source>
</reference>
<feature type="transmembrane region" description="Helical" evidence="1">
    <location>
        <begin position="118"/>
        <end position="136"/>
    </location>
</feature>
<dbReference type="AlphaFoldDB" id="A0A3P3VQU1"/>
<evidence type="ECO:0000256" key="1">
    <source>
        <dbReference type="SAM" id="Phobius"/>
    </source>
</evidence>
<name>A0A3P3VQU1_9GAMM</name>
<evidence type="ECO:0000313" key="3">
    <source>
        <dbReference type="Proteomes" id="UP000280792"/>
    </source>
</evidence>
<keyword evidence="1" id="KW-0812">Transmembrane</keyword>
<keyword evidence="1" id="KW-0472">Membrane</keyword>
<comment type="caution">
    <text evidence="2">The sequence shown here is derived from an EMBL/GenBank/DDBJ whole genome shotgun (WGS) entry which is preliminary data.</text>
</comment>
<feature type="transmembrane region" description="Helical" evidence="1">
    <location>
        <begin position="6"/>
        <end position="23"/>
    </location>
</feature>
<gene>
    <name evidence="2" type="ORF">D0544_06955</name>
</gene>
<keyword evidence="3" id="KW-1185">Reference proteome</keyword>
<evidence type="ECO:0000313" key="2">
    <source>
        <dbReference type="EMBL" id="RRJ84824.1"/>
    </source>
</evidence>
<feature type="transmembrane region" description="Helical" evidence="1">
    <location>
        <begin position="141"/>
        <end position="159"/>
    </location>
</feature>